<dbReference type="PROSITE" id="PS00455">
    <property type="entry name" value="AMP_BINDING"/>
    <property type="match status" value="1"/>
</dbReference>
<keyword evidence="1" id="KW-0547">Nucleotide-binding</keyword>
<dbReference type="OrthoDB" id="1700726at2759"/>
<evidence type="ECO:0000313" key="5">
    <source>
        <dbReference type="EMBL" id="KAF0692233.1"/>
    </source>
</evidence>
<evidence type="ECO:0000313" key="7">
    <source>
        <dbReference type="Proteomes" id="UP000332933"/>
    </source>
</evidence>
<evidence type="ECO:0000259" key="3">
    <source>
        <dbReference type="Pfam" id="PF00501"/>
    </source>
</evidence>
<dbReference type="EMBL" id="VJMH01005919">
    <property type="protein sequence ID" value="KAF0692233.1"/>
    <property type="molecule type" value="Genomic_DNA"/>
</dbReference>
<evidence type="ECO:0000256" key="2">
    <source>
        <dbReference type="ARBA" id="ARBA00022840"/>
    </source>
</evidence>
<gene>
    <name evidence="6" type="primary">Aste57867_16670</name>
    <name evidence="5" type="ORF">As57867_016613</name>
    <name evidence="6" type="ORF">ASTE57867_16670</name>
</gene>
<dbReference type="Pfam" id="PF00501">
    <property type="entry name" value="AMP-binding"/>
    <property type="match status" value="1"/>
</dbReference>
<organism evidence="6 7">
    <name type="scientific">Aphanomyces stellatus</name>
    <dbReference type="NCBI Taxonomy" id="120398"/>
    <lineage>
        <taxon>Eukaryota</taxon>
        <taxon>Sar</taxon>
        <taxon>Stramenopiles</taxon>
        <taxon>Oomycota</taxon>
        <taxon>Saprolegniomycetes</taxon>
        <taxon>Saprolegniales</taxon>
        <taxon>Verrucalvaceae</taxon>
        <taxon>Aphanomyces</taxon>
    </lineage>
</organism>
<dbReference type="GO" id="GO:0005783">
    <property type="term" value="C:endoplasmic reticulum"/>
    <property type="evidence" value="ECO:0007669"/>
    <property type="project" value="TreeGrafter"/>
</dbReference>
<dbReference type="Proteomes" id="UP000332933">
    <property type="component" value="Unassembled WGS sequence"/>
</dbReference>
<sequence length="470" mass="51123">MDAVTDAQRVECEAKGLTLITLEELEGVPDATVPESPPTPSDLATICYTSGTEGDPKGVMLTHRNLVSAALSVIGRVPLAKYMVFISYLPLAHIMERINFCNCIRLGIGAGFYRGDVLLLLDDIAELKPHIFVSVPRLFNRIYDKVIQGVNTAGGLKKLMFDYAYSTKQQGLAGGVLTHSVWDALIFSKIQALLGGRIELIVSGSAPLAHNVKEFLKVVFACRVEEGYGLTETCAGLAISTPDIPTGAHVGMPLANLQVRLADVPDMNYTSADKPRPRGEICVRGNNVFVGYYKDPVKTADVLAQDGWFSTGDIGAWNADGTLSIIDRKKNIFKLAQGEYIAVEKIENIYMRSPFVGQIFVYGDSYQSYVVAVVVPDPDFVQSWATGKGIAGGNDLAKMAALPELKAAILKSMSDVAKEARLHGFECVKAIHVHGQVFSVENDLLTPTFKLKRPQLKANFQSQIVAMYAM</sequence>
<dbReference type="EMBL" id="CAADRA010005940">
    <property type="protein sequence ID" value="VFT93441.1"/>
    <property type="molecule type" value="Genomic_DNA"/>
</dbReference>
<dbReference type="PANTHER" id="PTHR43272:SF33">
    <property type="entry name" value="AMP-BINDING DOMAIN-CONTAINING PROTEIN-RELATED"/>
    <property type="match status" value="1"/>
</dbReference>
<evidence type="ECO:0000313" key="6">
    <source>
        <dbReference type="EMBL" id="VFT93441.1"/>
    </source>
</evidence>
<evidence type="ECO:0000256" key="1">
    <source>
        <dbReference type="ARBA" id="ARBA00022741"/>
    </source>
</evidence>
<reference evidence="6 7" key="1">
    <citation type="submission" date="2019-03" db="EMBL/GenBank/DDBJ databases">
        <authorList>
            <person name="Gaulin E."/>
            <person name="Dumas B."/>
        </authorList>
    </citation>
    <scope>NUCLEOTIDE SEQUENCE [LARGE SCALE GENOMIC DNA]</scope>
    <source>
        <strain evidence="6">CBS 568.67</strain>
    </source>
</reference>
<keyword evidence="7" id="KW-1185">Reference proteome</keyword>
<evidence type="ECO:0000259" key="4">
    <source>
        <dbReference type="Pfam" id="PF13193"/>
    </source>
</evidence>
<dbReference type="InterPro" id="IPR042099">
    <property type="entry name" value="ANL_N_sf"/>
</dbReference>
<feature type="domain" description="AMP-binding enzyme C-terminal" evidence="4">
    <location>
        <begin position="345"/>
        <end position="379"/>
    </location>
</feature>
<dbReference type="InterPro" id="IPR020845">
    <property type="entry name" value="AMP-binding_CS"/>
</dbReference>
<dbReference type="InterPro" id="IPR000873">
    <property type="entry name" value="AMP-dep_synth/lig_dom"/>
</dbReference>
<dbReference type="Pfam" id="PF13193">
    <property type="entry name" value="AMP-binding_C"/>
    <property type="match status" value="1"/>
</dbReference>
<name>A0A485L603_9STRA</name>
<dbReference type="PANTHER" id="PTHR43272">
    <property type="entry name" value="LONG-CHAIN-FATTY-ACID--COA LIGASE"/>
    <property type="match status" value="1"/>
</dbReference>
<reference evidence="5" key="2">
    <citation type="submission" date="2019-06" db="EMBL/GenBank/DDBJ databases">
        <title>Genomics analysis of Aphanomyces spp. identifies a new class of oomycete effector associated with host adaptation.</title>
        <authorList>
            <person name="Gaulin E."/>
        </authorList>
    </citation>
    <scope>NUCLEOTIDE SEQUENCE</scope>
    <source>
        <strain evidence="5">CBS 578.67</strain>
    </source>
</reference>
<dbReference type="GO" id="GO:0016020">
    <property type="term" value="C:membrane"/>
    <property type="evidence" value="ECO:0007669"/>
    <property type="project" value="TreeGrafter"/>
</dbReference>
<keyword evidence="2" id="KW-0067">ATP-binding</keyword>
<dbReference type="AlphaFoldDB" id="A0A485L603"/>
<dbReference type="Gene3D" id="3.40.50.12780">
    <property type="entry name" value="N-terminal domain of ligase-like"/>
    <property type="match status" value="1"/>
</dbReference>
<accession>A0A485L603</accession>
<dbReference type="GO" id="GO:0004467">
    <property type="term" value="F:long-chain fatty acid-CoA ligase activity"/>
    <property type="evidence" value="ECO:0007669"/>
    <property type="project" value="TreeGrafter"/>
</dbReference>
<dbReference type="SUPFAM" id="SSF56801">
    <property type="entry name" value="Acetyl-CoA synthetase-like"/>
    <property type="match status" value="1"/>
</dbReference>
<protein>
    <submittedName>
        <fullName evidence="6">Aste57867_16670 protein</fullName>
    </submittedName>
</protein>
<dbReference type="GO" id="GO:0005524">
    <property type="term" value="F:ATP binding"/>
    <property type="evidence" value="ECO:0007669"/>
    <property type="project" value="UniProtKB-KW"/>
</dbReference>
<dbReference type="InterPro" id="IPR025110">
    <property type="entry name" value="AMP-bd_C"/>
</dbReference>
<feature type="domain" description="AMP-dependent synthetase/ligase" evidence="3">
    <location>
        <begin position="31"/>
        <end position="293"/>
    </location>
</feature>
<proteinExistence type="predicted"/>